<dbReference type="GO" id="GO:0045490">
    <property type="term" value="P:pectin catabolic process"/>
    <property type="evidence" value="ECO:0007669"/>
    <property type="project" value="TreeGrafter"/>
</dbReference>
<dbReference type="EMBL" id="BSYO01000010">
    <property type="protein sequence ID" value="GMH10423.1"/>
    <property type="molecule type" value="Genomic_DNA"/>
</dbReference>
<dbReference type="GO" id="GO:0030599">
    <property type="term" value="F:pectinesterase activity"/>
    <property type="evidence" value="ECO:0007669"/>
    <property type="project" value="UniProtKB-EC"/>
</dbReference>
<evidence type="ECO:0000259" key="6">
    <source>
        <dbReference type="Pfam" id="PF01095"/>
    </source>
</evidence>
<keyword evidence="5" id="KW-0063">Aspartyl esterase</keyword>
<dbReference type="InterPro" id="IPR011050">
    <property type="entry name" value="Pectin_lyase_fold/virulence"/>
</dbReference>
<evidence type="ECO:0000313" key="7">
    <source>
        <dbReference type="EMBL" id="GMH10423.1"/>
    </source>
</evidence>
<dbReference type="PANTHER" id="PTHR31321">
    <property type="entry name" value="ACYL-COA THIOESTER HYDROLASE YBHC-RELATED"/>
    <property type="match status" value="1"/>
</dbReference>
<protein>
    <recommendedName>
        <fullName evidence="3">pectinesterase</fullName>
        <ecNumber evidence="3">3.1.1.11</ecNumber>
    </recommendedName>
</protein>
<evidence type="ECO:0000256" key="4">
    <source>
        <dbReference type="ARBA" id="ARBA00022801"/>
    </source>
</evidence>
<organism evidence="7 8">
    <name type="scientific">Nepenthes gracilis</name>
    <name type="common">Slender pitcher plant</name>
    <dbReference type="NCBI Taxonomy" id="150966"/>
    <lineage>
        <taxon>Eukaryota</taxon>
        <taxon>Viridiplantae</taxon>
        <taxon>Streptophyta</taxon>
        <taxon>Embryophyta</taxon>
        <taxon>Tracheophyta</taxon>
        <taxon>Spermatophyta</taxon>
        <taxon>Magnoliopsida</taxon>
        <taxon>eudicotyledons</taxon>
        <taxon>Gunneridae</taxon>
        <taxon>Pentapetalae</taxon>
        <taxon>Caryophyllales</taxon>
        <taxon>Nepenthaceae</taxon>
        <taxon>Nepenthes</taxon>
    </lineage>
</organism>
<dbReference type="AlphaFoldDB" id="A0AAD3XMW8"/>
<accession>A0AAD3XMW8</accession>
<dbReference type="InterPro" id="IPR000070">
    <property type="entry name" value="Pectinesterase_cat"/>
</dbReference>
<gene>
    <name evidence="7" type="ORF">Nepgr_012264</name>
</gene>
<dbReference type="GO" id="GO:0042545">
    <property type="term" value="P:cell wall modification"/>
    <property type="evidence" value="ECO:0007669"/>
    <property type="project" value="InterPro"/>
</dbReference>
<keyword evidence="8" id="KW-1185">Reference proteome</keyword>
<dbReference type="PANTHER" id="PTHR31321:SF134">
    <property type="entry name" value="PECTINESTERASE"/>
    <property type="match status" value="1"/>
</dbReference>
<name>A0AAD3XMW8_NEPGR</name>
<dbReference type="EC" id="3.1.1.11" evidence="3"/>
<proteinExistence type="inferred from homology"/>
<comment type="similarity">
    <text evidence="2">Belongs to the pectinesterase family.</text>
</comment>
<evidence type="ECO:0000256" key="3">
    <source>
        <dbReference type="ARBA" id="ARBA00013229"/>
    </source>
</evidence>
<evidence type="ECO:0000256" key="5">
    <source>
        <dbReference type="ARBA" id="ARBA00023085"/>
    </source>
</evidence>
<evidence type="ECO:0000256" key="2">
    <source>
        <dbReference type="ARBA" id="ARBA00008891"/>
    </source>
</evidence>
<sequence length="231" mass="25603">MIISFNAHEVTDTSVTFTSFSNNFIAKDIALKNSYNHEVEGSKSGVSPALAVRVYGDKSAFYRCGFICYQDTLWDVRGRHYFKSCFIEGAIDFIWGSGQSIYEDAKISILSNGFITAQGRNSTKDLGGFVFIRGSVGGMNAQTYLGRAYGPYSRVIFYGTKFDDVISPQGWNAWHFSGHEGNFTFAEVSCSGPGADITKRVPWIKKFSSAEILQYSVATFIDIDGWIALQP</sequence>
<comment type="caution">
    <text evidence="7">The sequence shown here is derived from an EMBL/GenBank/DDBJ whole genome shotgun (WGS) entry which is preliminary data.</text>
</comment>
<dbReference type="Pfam" id="PF01095">
    <property type="entry name" value="Pectinesterase"/>
    <property type="match status" value="1"/>
</dbReference>
<dbReference type="SUPFAM" id="SSF51126">
    <property type="entry name" value="Pectin lyase-like"/>
    <property type="match status" value="1"/>
</dbReference>
<keyword evidence="4" id="KW-0378">Hydrolase</keyword>
<evidence type="ECO:0000313" key="8">
    <source>
        <dbReference type="Proteomes" id="UP001279734"/>
    </source>
</evidence>
<dbReference type="Gene3D" id="2.160.20.10">
    <property type="entry name" value="Single-stranded right-handed beta-helix, Pectin lyase-like"/>
    <property type="match status" value="1"/>
</dbReference>
<dbReference type="InterPro" id="IPR012334">
    <property type="entry name" value="Pectin_lyas_fold"/>
</dbReference>
<reference evidence="7" key="1">
    <citation type="submission" date="2023-05" db="EMBL/GenBank/DDBJ databases">
        <title>Nepenthes gracilis genome sequencing.</title>
        <authorList>
            <person name="Fukushima K."/>
        </authorList>
    </citation>
    <scope>NUCLEOTIDE SEQUENCE</scope>
    <source>
        <strain evidence="7">SING2019-196</strain>
    </source>
</reference>
<dbReference type="Proteomes" id="UP001279734">
    <property type="component" value="Unassembled WGS sequence"/>
</dbReference>
<comment type="pathway">
    <text evidence="1">Glycan metabolism; pectin degradation; 2-dehydro-3-deoxy-D-gluconate from pectin: step 1/5.</text>
</comment>
<feature type="domain" description="Pectinesterase catalytic" evidence="6">
    <location>
        <begin position="6"/>
        <end position="222"/>
    </location>
</feature>
<evidence type="ECO:0000256" key="1">
    <source>
        <dbReference type="ARBA" id="ARBA00005184"/>
    </source>
</evidence>